<dbReference type="EMBL" id="BSXV01000095">
    <property type="protein sequence ID" value="GME87445.1"/>
    <property type="molecule type" value="Genomic_DNA"/>
</dbReference>
<reference evidence="1" key="1">
    <citation type="submission" date="2023-04" db="EMBL/GenBank/DDBJ databases">
        <title>Candida boidinii NBRC 1967.</title>
        <authorList>
            <person name="Ichikawa N."/>
            <person name="Sato H."/>
            <person name="Tonouchi N."/>
        </authorList>
    </citation>
    <scope>NUCLEOTIDE SEQUENCE</scope>
    <source>
        <strain evidence="1">NBRC 1967</strain>
    </source>
</reference>
<proteinExistence type="predicted"/>
<gene>
    <name evidence="1" type="ORF">Cboi01_000037300</name>
</gene>
<evidence type="ECO:0000313" key="1">
    <source>
        <dbReference type="EMBL" id="GME87445.1"/>
    </source>
</evidence>
<accession>A0ACB5TFF7</accession>
<sequence length="163" mass="18738">MPLLTEDVSHDGQDSIESETSNFFSRVLSLMGNTRYAFGVFIDMEEGIIKFLEPLKFGYDSGIILRREIFQLMPDILVCNSKISIILDKKLSYAAETEEDAKIKSLLEVKGNKEFQSRDGEHFISSVIHKIQRDSHTDNVIYLELTSLRESSFYKEYVSILIK</sequence>
<name>A0ACB5TFF7_CANBO</name>
<comment type="caution">
    <text evidence="1">The sequence shown here is derived from an EMBL/GenBank/DDBJ whole genome shotgun (WGS) entry which is preliminary data.</text>
</comment>
<dbReference type="Proteomes" id="UP001165101">
    <property type="component" value="Unassembled WGS sequence"/>
</dbReference>
<organism evidence="1 2">
    <name type="scientific">Candida boidinii</name>
    <name type="common">Yeast</name>
    <dbReference type="NCBI Taxonomy" id="5477"/>
    <lineage>
        <taxon>Eukaryota</taxon>
        <taxon>Fungi</taxon>
        <taxon>Dikarya</taxon>
        <taxon>Ascomycota</taxon>
        <taxon>Saccharomycotina</taxon>
        <taxon>Pichiomycetes</taxon>
        <taxon>Pichiales</taxon>
        <taxon>Pichiaceae</taxon>
        <taxon>Ogataea</taxon>
        <taxon>Ogataea/Candida clade</taxon>
    </lineage>
</organism>
<evidence type="ECO:0000313" key="2">
    <source>
        <dbReference type="Proteomes" id="UP001165101"/>
    </source>
</evidence>
<protein>
    <submittedName>
        <fullName evidence="1">Unnamed protein product</fullName>
    </submittedName>
</protein>
<keyword evidence="2" id="KW-1185">Reference proteome</keyword>